<sequence length="81" mass="8595">MSNELIRLALTWPVSTIDGEPSLTSGMLVVVQEPGGDFLLSVSAGDENFPDGDEIQFPLSAEHARLVQRALAGEQLGDIGD</sequence>
<gene>
    <name evidence="1" type="ORF">F6B43_16475</name>
</gene>
<accession>A0A5J5IXH3</accession>
<dbReference type="EMBL" id="VYSA01000004">
    <property type="protein sequence ID" value="KAA9105955.1"/>
    <property type="molecule type" value="Genomic_DNA"/>
</dbReference>
<dbReference type="AlphaFoldDB" id="A0A5J5IXH3"/>
<dbReference type="OrthoDB" id="9850868at2"/>
<evidence type="ECO:0000313" key="1">
    <source>
        <dbReference type="EMBL" id="KAA9105955.1"/>
    </source>
</evidence>
<keyword evidence="2" id="KW-1185">Reference proteome</keyword>
<dbReference type="Proteomes" id="UP000325827">
    <property type="component" value="Unassembled WGS sequence"/>
</dbReference>
<proteinExistence type="predicted"/>
<protein>
    <submittedName>
        <fullName evidence="1">Uncharacterized protein</fullName>
    </submittedName>
</protein>
<reference evidence="2" key="1">
    <citation type="submission" date="2019-09" db="EMBL/GenBank/DDBJ databases">
        <title>Mumia zhuanghuii sp. nov. isolated from the intestinal contents of plateau pika (Ochotona curzoniae) in the Qinghai-Tibet plateau of China.</title>
        <authorList>
            <person name="Tian Z."/>
        </authorList>
    </citation>
    <scope>NUCLEOTIDE SEQUENCE [LARGE SCALE GENOMIC DNA]</scope>
    <source>
        <strain evidence="2">JCM 30598</strain>
    </source>
</reference>
<evidence type="ECO:0000313" key="2">
    <source>
        <dbReference type="Proteomes" id="UP000325827"/>
    </source>
</evidence>
<name>A0A5J5IXH3_9MICO</name>
<comment type="caution">
    <text evidence="1">The sequence shown here is derived from an EMBL/GenBank/DDBJ whole genome shotgun (WGS) entry which is preliminary data.</text>
</comment>
<dbReference type="RefSeq" id="WP_150450097.1">
    <property type="nucleotide sequence ID" value="NZ_VYSA01000004.1"/>
</dbReference>
<organism evidence="1 2">
    <name type="scientific">Microbacterium rhizomatis</name>
    <dbReference type="NCBI Taxonomy" id="1631477"/>
    <lineage>
        <taxon>Bacteria</taxon>
        <taxon>Bacillati</taxon>
        <taxon>Actinomycetota</taxon>
        <taxon>Actinomycetes</taxon>
        <taxon>Micrococcales</taxon>
        <taxon>Microbacteriaceae</taxon>
        <taxon>Microbacterium</taxon>
    </lineage>
</organism>